<reference evidence="4" key="1">
    <citation type="submission" date="2011-12" db="EMBL/GenBank/DDBJ databases">
        <authorList>
            <consortium name="The Broad Institute Genome Sequencing Platform"/>
            <person name="Russ C."/>
            <person name="Tyler B."/>
            <person name="Panabieres F."/>
            <person name="Shan W."/>
            <person name="Tripathy S."/>
            <person name="Grunwald N."/>
            <person name="Machado M."/>
            <person name="Young S.K."/>
            <person name="Zeng Q."/>
            <person name="Gargeya S."/>
            <person name="Fitzgerald M."/>
            <person name="Haas B."/>
            <person name="Abouelleil A."/>
            <person name="Alvarado L."/>
            <person name="Arachchi H.M."/>
            <person name="Berlin A."/>
            <person name="Chapman S.B."/>
            <person name="Gearin G."/>
            <person name="Goldberg J."/>
            <person name="Griggs A."/>
            <person name="Gujja S."/>
            <person name="Hansen M."/>
            <person name="Heiman D."/>
            <person name="Howarth C."/>
            <person name="Larimer J."/>
            <person name="Lui A."/>
            <person name="MacDonald P.J.P."/>
            <person name="McCowen C."/>
            <person name="Montmayeur A."/>
            <person name="Murphy C."/>
            <person name="Neiman D."/>
            <person name="Pearson M."/>
            <person name="Priest M."/>
            <person name="Roberts A."/>
            <person name="Saif S."/>
            <person name="Shea T."/>
            <person name="Sisk P."/>
            <person name="Stolte C."/>
            <person name="Sykes S."/>
            <person name="Wortman J."/>
            <person name="Nusbaum C."/>
            <person name="Birren B."/>
        </authorList>
    </citation>
    <scope>NUCLEOTIDE SEQUENCE [LARGE SCALE GENOMIC DNA]</scope>
    <source>
        <strain evidence="4">INRA-310</strain>
    </source>
</reference>
<dbReference type="GO" id="GO:0003676">
    <property type="term" value="F:nucleic acid binding"/>
    <property type="evidence" value="ECO:0007669"/>
    <property type="project" value="InterPro"/>
</dbReference>
<feature type="domain" description="PiggyBac transposable element-derived protein" evidence="2">
    <location>
        <begin position="2"/>
        <end position="73"/>
    </location>
</feature>
<organism evidence="3 4">
    <name type="scientific">Phytophthora nicotianae (strain INRA-310)</name>
    <name type="common">Phytophthora parasitica</name>
    <dbReference type="NCBI Taxonomy" id="761204"/>
    <lineage>
        <taxon>Eukaryota</taxon>
        <taxon>Sar</taxon>
        <taxon>Stramenopiles</taxon>
        <taxon>Oomycota</taxon>
        <taxon>Peronosporomycetes</taxon>
        <taxon>Peronosporales</taxon>
        <taxon>Peronosporaceae</taxon>
        <taxon>Phytophthora</taxon>
    </lineage>
</organism>
<dbReference type="InterPro" id="IPR029526">
    <property type="entry name" value="PGBD"/>
</dbReference>
<dbReference type="Gene3D" id="3.30.420.10">
    <property type="entry name" value="Ribonuclease H-like superfamily/Ribonuclease H"/>
    <property type="match status" value="1"/>
</dbReference>
<sequence>MLQQTFVESYIPPAELSFDETMLPSRSSYNRTRMYMKDKPHKWGTKLFMLCCARSAYCIRFEVYCGQKQHIAESGVVDMKSGPAAVVRNLRAGFGFCKAVVTKMKKRPKDIPRGAVTFARSKNVNNMAAICWWGSKPVHFLSIGGNLSLDRVDRREKTGEQNEISCSKVIKDYHRFMGGVDVHDQLHLQRYSVQRLSPRRAILCAGQEPKQHGGLRQASLKMTGEVMSNIEEPLDEDCRMTLEQMYDRLQAELGVVKRKTFGLELNKHIKKGNTVVFQDETNFNLYLSRNEGWARIGERAVVQLPPAKGKNLHNQGGVSSGSGLLLLQTHEGSVKKAENARFMVHRFIAALHSEEYAELQPAKVVIVTDNTPSHNDVENLAREYLAADGTMNLNKIEILRLGPYSPMMNPIEGCWNSLKAKMRRFMAERKQEFLVRGEYASLMAHRLALMKEAVEACKSVITR</sequence>
<evidence type="ECO:0000313" key="4">
    <source>
        <dbReference type="Proteomes" id="UP000018817"/>
    </source>
</evidence>
<dbReference type="InterPro" id="IPR036397">
    <property type="entry name" value="RNaseH_sf"/>
</dbReference>
<dbReference type="InterPro" id="IPR038717">
    <property type="entry name" value="Tc1-like_DDE_dom"/>
</dbReference>
<dbReference type="RefSeq" id="XP_008915639.1">
    <property type="nucleotide sequence ID" value="XM_008917391.1"/>
</dbReference>
<evidence type="ECO:0008006" key="5">
    <source>
        <dbReference type="Google" id="ProtNLM"/>
    </source>
</evidence>
<reference evidence="3 4" key="2">
    <citation type="submission" date="2013-11" db="EMBL/GenBank/DDBJ databases">
        <title>The Genome Sequence of Phytophthora parasitica INRA-310.</title>
        <authorList>
            <consortium name="The Broad Institute Genomics Platform"/>
            <person name="Russ C."/>
            <person name="Tyler B."/>
            <person name="Panabieres F."/>
            <person name="Shan W."/>
            <person name="Tripathy S."/>
            <person name="Grunwald N."/>
            <person name="Machado M."/>
            <person name="Johnson C.S."/>
            <person name="Arredondo F."/>
            <person name="Hong C."/>
            <person name="Coffey M."/>
            <person name="Young S.K."/>
            <person name="Zeng Q."/>
            <person name="Gargeya S."/>
            <person name="Fitzgerald M."/>
            <person name="Abouelleil A."/>
            <person name="Alvarado L."/>
            <person name="Chapman S.B."/>
            <person name="Gainer-Dewar J."/>
            <person name="Goldberg J."/>
            <person name="Griggs A."/>
            <person name="Gujja S."/>
            <person name="Hansen M."/>
            <person name="Howarth C."/>
            <person name="Imamovic A."/>
            <person name="Ireland A."/>
            <person name="Larimer J."/>
            <person name="McCowan C."/>
            <person name="Murphy C."/>
            <person name="Pearson M."/>
            <person name="Poon T.W."/>
            <person name="Priest M."/>
            <person name="Roberts A."/>
            <person name="Saif S."/>
            <person name="Shea T."/>
            <person name="Sykes S."/>
            <person name="Wortman J."/>
            <person name="Nusbaum C."/>
            <person name="Birren B."/>
        </authorList>
    </citation>
    <scope>NUCLEOTIDE SEQUENCE [LARGE SCALE GENOMIC DNA]</scope>
    <source>
        <strain evidence="3 4">INRA-310</strain>
    </source>
</reference>
<proteinExistence type="predicted"/>
<protein>
    <recommendedName>
        <fullName evidence="5">Tc1-like transposase DDE domain-containing protein</fullName>
    </recommendedName>
</protein>
<gene>
    <name evidence="3" type="ORF">PPTG_24492</name>
</gene>
<dbReference type="OrthoDB" id="5977738at2759"/>
<dbReference type="Proteomes" id="UP000018817">
    <property type="component" value="Unassembled WGS sequence"/>
</dbReference>
<dbReference type="PANTHER" id="PTHR46599">
    <property type="entry name" value="PIGGYBAC TRANSPOSABLE ELEMENT-DERIVED PROTEIN 4"/>
    <property type="match status" value="1"/>
</dbReference>
<evidence type="ECO:0000313" key="3">
    <source>
        <dbReference type="EMBL" id="ETM99068.1"/>
    </source>
</evidence>
<evidence type="ECO:0000259" key="2">
    <source>
        <dbReference type="Pfam" id="PF13843"/>
    </source>
</evidence>
<dbReference type="PANTHER" id="PTHR46599:SF3">
    <property type="entry name" value="PIGGYBAC TRANSPOSABLE ELEMENT-DERIVED PROTEIN 4"/>
    <property type="match status" value="1"/>
</dbReference>
<name>W2PFS8_PHYN3</name>
<dbReference type="AlphaFoldDB" id="W2PFS8"/>
<feature type="domain" description="Tc1-like transposase DDE" evidence="1">
    <location>
        <begin position="275"/>
        <end position="426"/>
    </location>
</feature>
<dbReference type="VEuPathDB" id="FungiDB:PPTG_24492"/>
<dbReference type="Pfam" id="PF13358">
    <property type="entry name" value="DDE_3"/>
    <property type="match status" value="1"/>
</dbReference>
<dbReference type="GeneID" id="20193091"/>
<dbReference type="EMBL" id="KI669660">
    <property type="protein sequence ID" value="ETM99068.1"/>
    <property type="molecule type" value="Genomic_DNA"/>
</dbReference>
<dbReference type="Pfam" id="PF13843">
    <property type="entry name" value="DDE_Tnp_1_7"/>
    <property type="match status" value="1"/>
</dbReference>
<accession>W2PFS8</accession>
<evidence type="ECO:0000259" key="1">
    <source>
        <dbReference type="Pfam" id="PF13358"/>
    </source>
</evidence>